<organism evidence="1 2">
    <name type="scientific">Steinernema glaseri</name>
    <dbReference type="NCBI Taxonomy" id="37863"/>
    <lineage>
        <taxon>Eukaryota</taxon>
        <taxon>Metazoa</taxon>
        <taxon>Ecdysozoa</taxon>
        <taxon>Nematoda</taxon>
        <taxon>Chromadorea</taxon>
        <taxon>Rhabditida</taxon>
        <taxon>Tylenchina</taxon>
        <taxon>Panagrolaimomorpha</taxon>
        <taxon>Strongyloidoidea</taxon>
        <taxon>Steinernematidae</taxon>
        <taxon>Steinernema</taxon>
    </lineage>
</organism>
<dbReference type="Proteomes" id="UP000095287">
    <property type="component" value="Unplaced"/>
</dbReference>
<name>A0A1I7ZZ95_9BILA</name>
<keyword evidence="1" id="KW-1185">Reference proteome</keyword>
<reference evidence="2" key="1">
    <citation type="submission" date="2016-11" db="UniProtKB">
        <authorList>
            <consortium name="WormBaseParasite"/>
        </authorList>
    </citation>
    <scope>IDENTIFICATION</scope>
</reference>
<evidence type="ECO:0000313" key="1">
    <source>
        <dbReference type="Proteomes" id="UP000095287"/>
    </source>
</evidence>
<dbReference type="WBParaSite" id="L893_g31051.t1">
    <property type="protein sequence ID" value="L893_g31051.t1"/>
    <property type="gene ID" value="L893_g31051"/>
</dbReference>
<accession>A0A1I7ZZ95</accession>
<evidence type="ECO:0000313" key="2">
    <source>
        <dbReference type="WBParaSite" id="L893_g31051.t1"/>
    </source>
</evidence>
<dbReference type="AlphaFoldDB" id="A0A1I7ZZ95"/>
<protein>
    <submittedName>
        <fullName evidence="2">Uncharacterized protein</fullName>
    </submittedName>
</protein>
<sequence>MISTGKLQSLHVLVPPPAPTYTGLVVDYFFSDSCRRLTVEVYAAEVLYQVIIRWKQLNPRLLTPYKIVNIHSNDLPKVHMIRMSEIEVEILEIIERNVAGVERSQITSLHRQT</sequence>
<proteinExistence type="predicted"/>